<keyword evidence="9" id="KW-0675">Receptor</keyword>
<evidence type="ECO:0000313" key="14">
    <source>
        <dbReference type="EMBL" id="AKG07960.1"/>
    </source>
</evidence>
<dbReference type="InterPro" id="IPR000531">
    <property type="entry name" value="Beta-barrel_TonB"/>
</dbReference>
<dbReference type="GO" id="GO:0044718">
    <property type="term" value="P:siderophore transmembrane transport"/>
    <property type="evidence" value="ECO:0007669"/>
    <property type="project" value="TreeGrafter"/>
</dbReference>
<dbReference type="PROSITE" id="PS01156">
    <property type="entry name" value="TONB_DEPENDENT_REC_2"/>
    <property type="match status" value="1"/>
</dbReference>
<keyword evidence="8 11" id="KW-0472">Membrane</keyword>
<keyword evidence="4 11" id="KW-1134">Transmembrane beta strand</keyword>
<protein>
    <recommendedName>
        <fullName evidence="13">TonB-dependent receptor-like beta-barrel domain-containing protein</fullName>
    </recommendedName>
</protein>
<evidence type="ECO:0000259" key="13">
    <source>
        <dbReference type="Pfam" id="PF00593"/>
    </source>
</evidence>
<keyword evidence="3 11" id="KW-0813">Transport</keyword>
<keyword evidence="5 11" id="KW-0812">Transmembrane</keyword>
<keyword evidence="6" id="KW-0732">Signal</keyword>
<organism evidence="14 15">
    <name type="scientific">Moraxella bovoculi</name>
    <dbReference type="NCBI Taxonomy" id="386891"/>
    <lineage>
        <taxon>Bacteria</taxon>
        <taxon>Pseudomonadati</taxon>
        <taxon>Pseudomonadota</taxon>
        <taxon>Gammaproteobacteria</taxon>
        <taxon>Moraxellales</taxon>
        <taxon>Moraxellaceae</taxon>
        <taxon>Moraxella</taxon>
    </lineage>
</organism>
<dbReference type="PROSITE" id="PS52016">
    <property type="entry name" value="TONB_DEPENDENT_REC_3"/>
    <property type="match status" value="1"/>
</dbReference>
<dbReference type="Gene3D" id="2.170.130.10">
    <property type="entry name" value="TonB-dependent receptor, plug domain"/>
    <property type="match status" value="1"/>
</dbReference>
<dbReference type="PANTHER" id="PTHR30069:SF29">
    <property type="entry name" value="HEMOGLOBIN AND HEMOGLOBIN-HAPTOGLOBIN-BINDING PROTEIN 1-RELATED"/>
    <property type="match status" value="1"/>
</dbReference>
<evidence type="ECO:0000256" key="11">
    <source>
        <dbReference type="PROSITE-ProRule" id="PRU01360"/>
    </source>
</evidence>
<dbReference type="GO" id="GO:0009279">
    <property type="term" value="C:cell outer membrane"/>
    <property type="evidence" value="ECO:0007669"/>
    <property type="project" value="UniProtKB-SubCell"/>
</dbReference>
<dbReference type="Pfam" id="PF00593">
    <property type="entry name" value="TonB_dep_Rec_b-barrel"/>
    <property type="match status" value="1"/>
</dbReference>
<accession>A0AAC8PVV4</accession>
<feature type="domain" description="TonB-dependent receptor-like beta-barrel" evidence="13">
    <location>
        <begin position="154"/>
        <end position="602"/>
    </location>
</feature>
<evidence type="ECO:0000313" key="15">
    <source>
        <dbReference type="Proteomes" id="UP000077465"/>
    </source>
</evidence>
<evidence type="ECO:0000256" key="1">
    <source>
        <dbReference type="ARBA" id="ARBA00004571"/>
    </source>
</evidence>
<evidence type="ECO:0000256" key="2">
    <source>
        <dbReference type="ARBA" id="ARBA00008143"/>
    </source>
</evidence>
<name>A0AAC8PVV4_9GAMM</name>
<dbReference type="AlphaFoldDB" id="A0AAC8PVV4"/>
<evidence type="ECO:0000256" key="5">
    <source>
        <dbReference type="ARBA" id="ARBA00022692"/>
    </source>
</evidence>
<keyword evidence="10 11" id="KW-0998">Cell outer membrane</keyword>
<dbReference type="InterPro" id="IPR036942">
    <property type="entry name" value="Beta-barrel_TonB_sf"/>
</dbReference>
<evidence type="ECO:0000256" key="12">
    <source>
        <dbReference type="PROSITE-ProRule" id="PRU10144"/>
    </source>
</evidence>
<sequence length="642" mass="70649">MDGNRVGLDVDGVELPDAAAKPDSVSRTFTKLNNSYGMGRDYIDPEMFREVRIQAGSTDARTDGLAGRVSFLTKKASDYVNDNKTTAAGYKIGYDGADKSVQHAAHGAVGSDTLRALVVYSRRDGEEVQANTNIALEPNDWRSDAALLNVQYQPNDHHEVSAVVDYYNKSGTLNYDADSTSSLYPNGGTQDSDIKRLRYGLEYTYTPDNATGFDRLNAHAFYQTAENSAITTTDYSGLAGAATRVFDTTLNTDTYGLKLLADKFIAGDRFNHDIQYGLDGSRTNEERPWKQSATTNGVTTVTQNNRMPSMETDKFAVHISNKITTDINGHELTIAPQLRYVYQKHKPTDLSNYLSLSQNAAVIASEEVKETTNDYVSPGLTLAYKFGPEVLGYAKYNRSARLPTSSEKAGAYDGGRFYAVVGNPELEAETSDAFELGFKGELTDGIEFALSGFYNKYRNYIDYRNDSDVPAGYMFLIRAQNVADVDIWGGELGLKMDLGKFIPNSDGFSMVLGAGTSDYKAADSDGEKTYIDSILPAKVTLGFSYDAPSEKFGLGLTSTFVKGKQSDSSSTSFYAKGYNNQDFAAYWNINKNTRLNVGLNNIFNQKYWDYTAVSGLLATDTTKIERATNPERNVTASLEFKF</sequence>
<dbReference type="GO" id="GO:0015344">
    <property type="term" value="F:siderophore uptake transmembrane transporter activity"/>
    <property type="evidence" value="ECO:0007669"/>
    <property type="project" value="TreeGrafter"/>
</dbReference>
<dbReference type="InterPro" id="IPR010917">
    <property type="entry name" value="TonB_rcpt_CS"/>
</dbReference>
<dbReference type="PANTHER" id="PTHR30069">
    <property type="entry name" value="TONB-DEPENDENT OUTER MEMBRANE RECEPTOR"/>
    <property type="match status" value="1"/>
</dbReference>
<dbReference type="Proteomes" id="UP000077465">
    <property type="component" value="Chromosome"/>
</dbReference>
<evidence type="ECO:0000256" key="6">
    <source>
        <dbReference type="ARBA" id="ARBA00022729"/>
    </source>
</evidence>
<evidence type="ECO:0000256" key="7">
    <source>
        <dbReference type="ARBA" id="ARBA00023077"/>
    </source>
</evidence>
<keyword evidence="7" id="KW-0798">TonB box</keyword>
<evidence type="ECO:0000256" key="10">
    <source>
        <dbReference type="ARBA" id="ARBA00023237"/>
    </source>
</evidence>
<gene>
    <name evidence="14" type="ORF">AAX06_07095</name>
</gene>
<evidence type="ECO:0000256" key="8">
    <source>
        <dbReference type="ARBA" id="ARBA00023136"/>
    </source>
</evidence>
<dbReference type="Gene3D" id="2.40.170.20">
    <property type="entry name" value="TonB-dependent receptor, beta-barrel domain"/>
    <property type="match status" value="1"/>
</dbReference>
<dbReference type="SUPFAM" id="SSF56935">
    <property type="entry name" value="Porins"/>
    <property type="match status" value="1"/>
</dbReference>
<dbReference type="EMBL" id="CP011376">
    <property type="protein sequence ID" value="AKG07960.1"/>
    <property type="molecule type" value="Genomic_DNA"/>
</dbReference>
<evidence type="ECO:0000256" key="9">
    <source>
        <dbReference type="ARBA" id="ARBA00023170"/>
    </source>
</evidence>
<reference evidence="14 15" key="1">
    <citation type="submission" date="2015-05" db="EMBL/GenBank/DDBJ databases">
        <authorList>
            <person name="Dickey A."/>
            <person name="Clawson M."/>
            <person name="Bono J."/>
            <person name="Loy J.D."/>
        </authorList>
    </citation>
    <scope>NUCLEOTIDE SEQUENCE [LARGE SCALE GENOMIC DNA]</scope>
    <source>
        <strain evidence="14 15">22581</strain>
    </source>
</reference>
<comment type="similarity">
    <text evidence="2">Belongs to the TonB-dependent receptor family. Hemoglobin/haptoglobin binding protein subfamily.</text>
</comment>
<evidence type="ECO:0000256" key="3">
    <source>
        <dbReference type="ARBA" id="ARBA00022448"/>
    </source>
</evidence>
<comment type="subcellular location">
    <subcellularLocation>
        <location evidence="1 11">Cell outer membrane</location>
        <topology evidence="1 11">Multi-pass membrane protein</topology>
    </subcellularLocation>
</comment>
<proteinExistence type="inferred from homology"/>
<dbReference type="InterPro" id="IPR037066">
    <property type="entry name" value="Plug_dom_sf"/>
</dbReference>
<evidence type="ECO:0000256" key="4">
    <source>
        <dbReference type="ARBA" id="ARBA00022452"/>
    </source>
</evidence>
<dbReference type="InterPro" id="IPR039426">
    <property type="entry name" value="TonB-dep_rcpt-like"/>
</dbReference>
<feature type="short sequence motif" description="TonB C-terminal box" evidence="12">
    <location>
        <begin position="625"/>
        <end position="642"/>
    </location>
</feature>